<feature type="region of interest" description="Disordered" evidence="1">
    <location>
        <begin position="78"/>
        <end position="115"/>
    </location>
</feature>
<dbReference type="EMBL" id="RCHS01003494">
    <property type="protein sequence ID" value="RMX41423.1"/>
    <property type="molecule type" value="Genomic_DNA"/>
</dbReference>
<organism evidence="2 3">
    <name type="scientific">Pocillopora damicornis</name>
    <name type="common">Cauliflower coral</name>
    <name type="synonym">Millepora damicornis</name>
    <dbReference type="NCBI Taxonomy" id="46731"/>
    <lineage>
        <taxon>Eukaryota</taxon>
        <taxon>Metazoa</taxon>
        <taxon>Cnidaria</taxon>
        <taxon>Anthozoa</taxon>
        <taxon>Hexacorallia</taxon>
        <taxon>Scleractinia</taxon>
        <taxon>Astrocoeniina</taxon>
        <taxon>Pocilloporidae</taxon>
        <taxon>Pocillopora</taxon>
    </lineage>
</organism>
<accession>A0A3M6TJ19</accession>
<name>A0A3M6TJ19_POCDA</name>
<comment type="caution">
    <text evidence="2">The sequence shown here is derived from an EMBL/GenBank/DDBJ whole genome shotgun (WGS) entry which is preliminary data.</text>
</comment>
<evidence type="ECO:0000256" key="1">
    <source>
        <dbReference type="SAM" id="MobiDB-lite"/>
    </source>
</evidence>
<keyword evidence="3" id="KW-1185">Reference proteome</keyword>
<protein>
    <recommendedName>
        <fullName evidence="4">SAM domain-containing protein</fullName>
    </recommendedName>
</protein>
<proteinExistence type="predicted"/>
<evidence type="ECO:0000313" key="3">
    <source>
        <dbReference type="Proteomes" id="UP000275408"/>
    </source>
</evidence>
<dbReference type="AlphaFoldDB" id="A0A3M6TJ19"/>
<reference evidence="2 3" key="1">
    <citation type="journal article" date="2018" name="Sci. Rep.">
        <title>Comparative analysis of the Pocillopora damicornis genome highlights role of immune system in coral evolution.</title>
        <authorList>
            <person name="Cunning R."/>
            <person name="Bay R.A."/>
            <person name="Gillette P."/>
            <person name="Baker A.C."/>
            <person name="Traylor-Knowles N."/>
        </authorList>
    </citation>
    <scope>NUCLEOTIDE SEQUENCE [LARGE SCALE GENOMIC DNA]</scope>
    <source>
        <strain evidence="2">RSMAS</strain>
        <tissue evidence="2">Whole animal</tissue>
    </source>
</reference>
<sequence length="137" mass="15513">MATPKSEVYQWLCSISNGLELERLAGEFESRGFRTVDSLKYIKSPDLDVLFPSPHKLMMAEKRIIEIEKVKSLKSGQLPPRQLFPAVPRQVTTSRATSGGRRRDKNTSGQRGNKFNISYRDISVVVEENNSDVKPKC</sequence>
<dbReference type="Proteomes" id="UP000275408">
    <property type="component" value="Unassembled WGS sequence"/>
</dbReference>
<gene>
    <name evidence="2" type="ORF">pdam_00013484</name>
</gene>
<evidence type="ECO:0000313" key="2">
    <source>
        <dbReference type="EMBL" id="RMX41423.1"/>
    </source>
</evidence>
<evidence type="ECO:0008006" key="4">
    <source>
        <dbReference type="Google" id="ProtNLM"/>
    </source>
</evidence>